<evidence type="ECO:0000313" key="1">
    <source>
        <dbReference type="EMBL" id="KAF7232067.1"/>
    </source>
</evidence>
<dbReference type="Proteomes" id="UP000822476">
    <property type="component" value="Unassembled WGS sequence"/>
</dbReference>
<protein>
    <submittedName>
        <fullName evidence="1">Uncharacterized protein</fullName>
    </submittedName>
</protein>
<evidence type="ECO:0000313" key="2">
    <source>
        <dbReference type="Proteomes" id="UP000822476"/>
    </source>
</evidence>
<dbReference type="AlphaFoldDB" id="A0A8S9YCK7"/>
<accession>A0A8S9YCK7</accession>
<sequence length="95" mass="11117">MKDLTYFSYSLSYRMDRKPDSYGNVSIRLQAKIDDLYNNRLRALDKLKCNNEQLLAKIDRFENFLNSTEQHTSVCSLGILKPKPAQPSVHIIYLF</sequence>
<reference evidence="1" key="1">
    <citation type="submission" date="2019-07" db="EMBL/GenBank/DDBJ databases">
        <title>Annotation for the trematode Paragonimus miyazaki's.</title>
        <authorList>
            <person name="Choi Y.-J."/>
        </authorList>
    </citation>
    <scope>NUCLEOTIDE SEQUENCE</scope>
    <source>
        <strain evidence="1">Japan</strain>
    </source>
</reference>
<gene>
    <name evidence="1" type="ORF">EG68_12253</name>
</gene>
<name>A0A8S9YCK7_9TREM</name>
<keyword evidence="2" id="KW-1185">Reference proteome</keyword>
<proteinExistence type="predicted"/>
<dbReference type="EMBL" id="JTDE01022100">
    <property type="protein sequence ID" value="KAF7232067.1"/>
    <property type="molecule type" value="Genomic_DNA"/>
</dbReference>
<organism evidence="1 2">
    <name type="scientific">Paragonimus skrjabini miyazakii</name>
    <dbReference type="NCBI Taxonomy" id="59628"/>
    <lineage>
        <taxon>Eukaryota</taxon>
        <taxon>Metazoa</taxon>
        <taxon>Spiralia</taxon>
        <taxon>Lophotrochozoa</taxon>
        <taxon>Platyhelminthes</taxon>
        <taxon>Trematoda</taxon>
        <taxon>Digenea</taxon>
        <taxon>Plagiorchiida</taxon>
        <taxon>Troglotremata</taxon>
        <taxon>Troglotrematidae</taxon>
        <taxon>Paragonimus</taxon>
    </lineage>
</organism>
<comment type="caution">
    <text evidence="1">The sequence shown here is derived from an EMBL/GenBank/DDBJ whole genome shotgun (WGS) entry which is preliminary data.</text>
</comment>